<dbReference type="PANTHER" id="PTHR24123:SF33">
    <property type="entry name" value="PROTEIN HOS4"/>
    <property type="match status" value="1"/>
</dbReference>
<reference evidence="5" key="1">
    <citation type="journal article" date="2023" name="Mol. Phylogenet. Evol.">
        <title>Genome-scale phylogeny and comparative genomics of the fungal order Sordariales.</title>
        <authorList>
            <person name="Hensen N."/>
            <person name="Bonometti L."/>
            <person name="Westerberg I."/>
            <person name="Brannstrom I.O."/>
            <person name="Guillou S."/>
            <person name="Cros-Aarteil S."/>
            <person name="Calhoun S."/>
            <person name="Haridas S."/>
            <person name="Kuo A."/>
            <person name="Mondo S."/>
            <person name="Pangilinan J."/>
            <person name="Riley R."/>
            <person name="LaButti K."/>
            <person name="Andreopoulos B."/>
            <person name="Lipzen A."/>
            <person name="Chen C."/>
            <person name="Yan M."/>
            <person name="Daum C."/>
            <person name="Ng V."/>
            <person name="Clum A."/>
            <person name="Steindorff A."/>
            <person name="Ohm R.A."/>
            <person name="Martin F."/>
            <person name="Silar P."/>
            <person name="Natvig D.O."/>
            <person name="Lalanne C."/>
            <person name="Gautier V."/>
            <person name="Ament-Velasquez S.L."/>
            <person name="Kruys A."/>
            <person name="Hutchinson M.I."/>
            <person name="Powell A.J."/>
            <person name="Barry K."/>
            <person name="Miller A.N."/>
            <person name="Grigoriev I.V."/>
            <person name="Debuchy R."/>
            <person name="Gladieux P."/>
            <person name="Hiltunen Thoren M."/>
            <person name="Johannesson H."/>
        </authorList>
    </citation>
    <scope>NUCLEOTIDE SEQUENCE</scope>
    <source>
        <strain evidence="5">CBS 315.58</strain>
    </source>
</reference>
<keyword evidence="6" id="KW-1185">Reference proteome</keyword>
<dbReference type="Pfam" id="PF22939">
    <property type="entry name" value="WHD_GPIID"/>
    <property type="match status" value="1"/>
</dbReference>
<accession>A0AAN6XU49</accession>
<dbReference type="PROSITE" id="PS50837">
    <property type="entry name" value="NACHT"/>
    <property type="match status" value="1"/>
</dbReference>
<dbReference type="InterPro" id="IPR056884">
    <property type="entry name" value="NPHP3-like_N"/>
</dbReference>
<dbReference type="InterPro" id="IPR036770">
    <property type="entry name" value="Ankyrin_rpt-contain_sf"/>
</dbReference>
<feature type="domain" description="NACHT" evidence="4">
    <location>
        <begin position="94"/>
        <end position="238"/>
    </location>
</feature>
<dbReference type="InterPro" id="IPR054471">
    <property type="entry name" value="GPIID_WHD"/>
</dbReference>
<dbReference type="PROSITE" id="PS50297">
    <property type="entry name" value="ANK_REP_REGION"/>
    <property type="match status" value="3"/>
</dbReference>
<dbReference type="Gene3D" id="3.40.50.300">
    <property type="entry name" value="P-loop containing nucleotide triphosphate hydrolases"/>
    <property type="match status" value="1"/>
</dbReference>
<organism evidence="5 6">
    <name type="scientific">Triangularia verruculosa</name>
    <dbReference type="NCBI Taxonomy" id="2587418"/>
    <lineage>
        <taxon>Eukaryota</taxon>
        <taxon>Fungi</taxon>
        <taxon>Dikarya</taxon>
        <taxon>Ascomycota</taxon>
        <taxon>Pezizomycotina</taxon>
        <taxon>Sordariomycetes</taxon>
        <taxon>Sordariomycetidae</taxon>
        <taxon>Sordariales</taxon>
        <taxon>Podosporaceae</taxon>
        <taxon>Triangularia</taxon>
    </lineage>
</organism>
<evidence type="ECO:0000313" key="6">
    <source>
        <dbReference type="Proteomes" id="UP001303160"/>
    </source>
</evidence>
<feature type="repeat" description="ANK" evidence="3">
    <location>
        <begin position="655"/>
        <end position="677"/>
    </location>
</feature>
<feature type="repeat" description="ANK" evidence="3">
    <location>
        <begin position="575"/>
        <end position="607"/>
    </location>
</feature>
<keyword evidence="2 3" id="KW-0040">ANK repeat</keyword>
<evidence type="ECO:0000313" key="5">
    <source>
        <dbReference type="EMBL" id="KAK4205580.1"/>
    </source>
</evidence>
<dbReference type="EMBL" id="MU863876">
    <property type="protein sequence ID" value="KAK4205580.1"/>
    <property type="molecule type" value="Genomic_DNA"/>
</dbReference>
<dbReference type="Pfam" id="PF24883">
    <property type="entry name" value="NPHP3_N"/>
    <property type="match status" value="1"/>
</dbReference>
<dbReference type="SMART" id="SM00248">
    <property type="entry name" value="ANK"/>
    <property type="match status" value="10"/>
</dbReference>
<dbReference type="PANTHER" id="PTHR24123">
    <property type="entry name" value="ANKYRIN REPEAT-CONTAINING"/>
    <property type="match status" value="1"/>
</dbReference>
<dbReference type="PROSITE" id="PS50088">
    <property type="entry name" value="ANK_REPEAT"/>
    <property type="match status" value="3"/>
</dbReference>
<sequence length="1109" mass="121826">MDMDTSMQMDVDIVGSDEDVDIIDVDDVSTYNPANILPETPHVIAQIRKWLQPTAYSIEGGEYRRHLASHAPGTGHWLPSTAQYVKWHDSPEHGLLWIKGIPGSGKSVFAARLAHDLANEGHPVLYFFFRQIIDANHKPFNLLCDWLDQIVEYSPPLQKTLKAYVDEKSDTRRALDSVGRNDLWMHLKAALAQSVGRVYLVADALDEMDNGNDEFLRELADLASWKPAKVKVLITSRPVTAVEEPLRRVPALQIRLEEQFVDIDIATFVRTSLEASSISADDQIQIKEAVPGRANGLFLYAKLAMDAFLEPQADIQQVMTALPLDLNAMYTDLLREHSQRSAVPGDLQLLILSWVTHATRPLRLLELAAILKSTCSDANMDMREAKQLVRAACGPLLEIQPDETVSVIHHSLTEFLLDSTRSADAASYPILAPGPTHERLAVSCLHYLSTGCLDGIKLEETEENSSYIDYGSDGPYKSHSSAKLKHAFLGYAAENWTVHVAKSARAGLTSELLPPILDGFLMRGPTFDAWLEMVWHPLATQGVTPLHAAARYGLTQYILILAGRPDTVLNCVDVLRQTPLYHAADQGHHETVKALLAAGADPDPDNYAGLKPLHQAARKNHAAVVAALLASGVDPLTPKTRENPGRRCGNAATTRGHTPLMYACQAGHLETVESFLQYLKATEVVGEALRWAIGSRRSGLVKRLIQVPGLDINARVDLKWLHGNTLFFEACLAGDVESMELLAEAGADTTVLGYGPRNKFARGAAGSCDGRMSALNAFCLGISILHDDDLSRTKVDLVKRGLDLLIKAGADVNRCDGMLVPLHRATTSPTLLRLLLEAGADPNVEDTDGSTLLHTPRHDDAGFDINRLLVEEGNADVNKRRTDGKTPLMVYLEDYNTEACIRFLESFSPDCTLTDKGGNGPLHLAIGGRNGIPLNQLIQSGSRFADRSPAGIDKFLELGASINTRDHKGRTLLHQIVASSSGYPSRSRLADSKPLDTLRHLVSLGLDVKATDYSGNTLLHTLIDQGHDRLTKTVRARFEMLIASGADPDAVNYSGSRSLKRFLSRPNIISPKSGSLYLRLTFGLPQTYYHLLYTYYSLNIITLRNVLIV</sequence>
<dbReference type="Proteomes" id="UP001303160">
    <property type="component" value="Unassembled WGS sequence"/>
</dbReference>
<proteinExistence type="predicted"/>
<dbReference type="InterPro" id="IPR027417">
    <property type="entry name" value="P-loop_NTPase"/>
</dbReference>
<dbReference type="InterPro" id="IPR051165">
    <property type="entry name" value="Multifunctional_ANK_Repeat"/>
</dbReference>
<comment type="caution">
    <text evidence="5">The sequence shown here is derived from an EMBL/GenBank/DDBJ whole genome shotgun (WGS) entry which is preliminary data.</text>
</comment>
<evidence type="ECO:0000259" key="4">
    <source>
        <dbReference type="PROSITE" id="PS50837"/>
    </source>
</evidence>
<gene>
    <name evidence="5" type="ORF">QBC40DRAFT_320554</name>
</gene>
<dbReference type="PRINTS" id="PR01415">
    <property type="entry name" value="ANKYRIN"/>
</dbReference>
<dbReference type="InterPro" id="IPR002110">
    <property type="entry name" value="Ankyrin_rpt"/>
</dbReference>
<name>A0AAN6XU49_9PEZI</name>
<evidence type="ECO:0000256" key="2">
    <source>
        <dbReference type="ARBA" id="ARBA00023043"/>
    </source>
</evidence>
<dbReference type="SUPFAM" id="SSF48403">
    <property type="entry name" value="Ankyrin repeat"/>
    <property type="match status" value="2"/>
</dbReference>
<evidence type="ECO:0000256" key="1">
    <source>
        <dbReference type="ARBA" id="ARBA00022737"/>
    </source>
</evidence>
<dbReference type="Pfam" id="PF12796">
    <property type="entry name" value="Ank_2"/>
    <property type="match status" value="2"/>
</dbReference>
<reference evidence="5" key="2">
    <citation type="submission" date="2023-05" db="EMBL/GenBank/DDBJ databases">
        <authorList>
            <consortium name="Lawrence Berkeley National Laboratory"/>
            <person name="Steindorff A."/>
            <person name="Hensen N."/>
            <person name="Bonometti L."/>
            <person name="Westerberg I."/>
            <person name="Brannstrom I.O."/>
            <person name="Guillou S."/>
            <person name="Cros-Aarteil S."/>
            <person name="Calhoun S."/>
            <person name="Haridas S."/>
            <person name="Kuo A."/>
            <person name="Mondo S."/>
            <person name="Pangilinan J."/>
            <person name="Riley R."/>
            <person name="Labutti K."/>
            <person name="Andreopoulos B."/>
            <person name="Lipzen A."/>
            <person name="Chen C."/>
            <person name="Yanf M."/>
            <person name="Daum C."/>
            <person name="Ng V."/>
            <person name="Clum A."/>
            <person name="Ohm R."/>
            <person name="Martin F."/>
            <person name="Silar P."/>
            <person name="Natvig D."/>
            <person name="Lalanne C."/>
            <person name="Gautier V."/>
            <person name="Ament-Velasquez S.L."/>
            <person name="Kruys A."/>
            <person name="Hutchinson M.I."/>
            <person name="Powell A.J."/>
            <person name="Barry K."/>
            <person name="Miller A.N."/>
            <person name="Grigoriev I.V."/>
            <person name="Debuchy R."/>
            <person name="Gladieux P."/>
            <person name="Thoren M.H."/>
            <person name="Johannesson H."/>
        </authorList>
    </citation>
    <scope>NUCLEOTIDE SEQUENCE</scope>
    <source>
        <strain evidence="5">CBS 315.58</strain>
    </source>
</reference>
<keyword evidence="1" id="KW-0677">Repeat</keyword>
<dbReference type="Gene3D" id="1.25.40.20">
    <property type="entry name" value="Ankyrin repeat-containing domain"/>
    <property type="match status" value="5"/>
</dbReference>
<dbReference type="SUPFAM" id="SSF52540">
    <property type="entry name" value="P-loop containing nucleoside triphosphate hydrolases"/>
    <property type="match status" value="1"/>
</dbReference>
<evidence type="ECO:0000256" key="3">
    <source>
        <dbReference type="PROSITE-ProRule" id="PRU00023"/>
    </source>
</evidence>
<feature type="repeat" description="ANK" evidence="3">
    <location>
        <begin position="608"/>
        <end position="634"/>
    </location>
</feature>
<protein>
    <submittedName>
        <fullName evidence="5">Ankyrin repeat-containing domain protein</fullName>
    </submittedName>
</protein>
<dbReference type="AlphaFoldDB" id="A0AAN6XU49"/>
<dbReference type="InterPro" id="IPR007111">
    <property type="entry name" value="NACHT_NTPase"/>
</dbReference>